<organism evidence="1 2">
    <name type="scientific">Rhododendron molle</name>
    <name type="common">Chinese azalea</name>
    <name type="synonym">Azalea mollis</name>
    <dbReference type="NCBI Taxonomy" id="49168"/>
    <lineage>
        <taxon>Eukaryota</taxon>
        <taxon>Viridiplantae</taxon>
        <taxon>Streptophyta</taxon>
        <taxon>Embryophyta</taxon>
        <taxon>Tracheophyta</taxon>
        <taxon>Spermatophyta</taxon>
        <taxon>Magnoliopsida</taxon>
        <taxon>eudicotyledons</taxon>
        <taxon>Gunneridae</taxon>
        <taxon>Pentapetalae</taxon>
        <taxon>asterids</taxon>
        <taxon>Ericales</taxon>
        <taxon>Ericaceae</taxon>
        <taxon>Ericoideae</taxon>
        <taxon>Rhodoreae</taxon>
        <taxon>Rhododendron</taxon>
    </lineage>
</organism>
<sequence>MQSGRRKWVSSIPVLAMEGGRQSRRFGRRTLLPLHVRRLSHSISCWYCDYKTSAFNEPLFRVGRRHARLFYLFLLGLSPFGLQGKVGKKRKRRIMLLRVWFSVGIGFSLTAMLGVYVILLWESATLLHLYNGNAWWLSKLLPGSLFGILPSVFGLSTTVADVGYMCLSTIISVSAHEFGHALAAARASNGGRNNCIYEFILKVQISGYLVFVIQIRMRLSGAKGLSRLESLQGRANLDPPLRCCVEPRYLQPPTGHGVGSGQG</sequence>
<protein>
    <submittedName>
        <fullName evidence="1">Uncharacterized protein</fullName>
    </submittedName>
</protein>
<comment type="caution">
    <text evidence="1">The sequence shown here is derived from an EMBL/GenBank/DDBJ whole genome shotgun (WGS) entry which is preliminary data.</text>
</comment>
<reference evidence="1" key="1">
    <citation type="submission" date="2022-02" db="EMBL/GenBank/DDBJ databases">
        <title>Plant Genome Project.</title>
        <authorList>
            <person name="Zhang R.-G."/>
        </authorList>
    </citation>
    <scope>NUCLEOTIDE SEQUENCE</scope>
    <source>
        <strain evidence="1">AT1</strain>
    </source>
</reference>
<name>A0ACC0L7T8_RHOML</name>
<dbReference type="EMBL" id="CM046400">
    <property type="protein sequence ID" value="KAI8524823.1"/>
    <property type="molecule type" value="Genomic_DNA"/>
</dbReference>
<proteinExistence type="predicted"/>
<dbReference type="Proteomes" id="UP001062846">
    <property type="component" value="Chromosome 13"/>
</dbReference>
<accession>A0ACC0L7T8</accession>
<gene>
    <name evidence="1" type="ORF">RHMOL_Rhmol13G0180000</name>
</gene>
<evidence type="ECO:0000313" key="1">
    <source>
        <dbReference type="EMBL" id="KAI8524823.1"/>
    </source>
</evidence>
<keyword evidence="2" id="KW-1185">Reference proteome</keyword>
<evidence type="ECO:0000313" key="2">
    <source>
        <dbReference type="Proteomes" id="UP001062846"/>
    </source>
</evidence>